<dbReference type="EMBL" id="JAQQEZ010000002">
    <property type="protein sequence ID" value="MFM0000184.1"/>
    <property type="molecule type" value="Genomic_DNA"/>
</dbReference>
<evidence type="ECO:0000313" key="2">
    <source>
        <dbReference type="Proteomes" id="UP001629230"/>
    </source>
</evidence>
<keyword evidence="2" id="KW-1185">Reference proteome</keyword>
<dbReference type="RefSeq" id="WP_408175670.1">
    <property type="nucleotide sequence ID" value="NZ_JAQQEZ010000002.1"/>
</dbReference>
<organism evidence="1 2">
    <name type="scientific">Paraburkholderia dipogonis</name>
    <dbReference type="NCBI Taxonomy" id="1211383"/>
    <lineage>
        <taxon>Bacteria</taxon>
        <taxon>Pseudomonadati</taxon>
        <taxon>Pseudomonadota</taxon>
        <taxon>Betaproteobacteria</taxon>
        <taxon>Burkholderiales</taxon>
        <taxon>Burkholderiaceae</taxon>
        <taxon>Paraburkholderia</taxon>
    </lineage>
</organism>
<name>A0ABW9AK09_9BURK</name>
<reference evidence="1 2" key="1">
    <citation type="journal article" date="2024" name="Chem. Sci.">
        <title>Discovery of megapolipeptins by genome mining of a Burkholderiales bacteria collection.</title>
        <authorList>
            <person name="Paulo B.S."/>
            <person name="Recchia M.J.J."/>
            <person name="Lee S."/>
            <person name="Fergusson C.H."/>
            <person name="Romanowski S.B."/>
            <person name="Hernandez A."/>
            <person name="Krull N."/>
            <person name="Liu D.Y."/>
            <person name="Cavanagh H."/>
            <person name="Bos A."/>
            <person name="Gray C.A."/>
            <person name="Murphy B.T."/>
            <person name="Linington R.G."/>
            <person name="Eustaquio A.S."/>
        </authorList>
    </citation>
    <scope>NUCLEOTIDE SEQUENCE [LARGE SCALE GENOMIC DNA]</scope>
    <source>
        <strain evidence="1 2">RL17-350-BIC-A</strain>
    </source>
</reference>
<evidence type="ECO:0000313" key="1">
    <source>
        <dbReference type="EMBL" id="MFM0000184.1"/>
    </source>
</evidence>
<sequence length="68" mass="7633">MADAIGTLRADPPLAQRLTKQALADAQTELSVERYSQRMTQEIRQTARQLWLCGMSMRTPRSMPARAG</sequence>
<accession>A0ABW9AK09</accession>
<gene>
    <name evidence="1" type="ORF">PQR57_04045</name>
</gene>
<dbReference type="Proteomes" id="UP001629230">
    <property type="component" value="Unassembled WGS sequence"/>
</dbReference>
<proteinExistence type="predicted"/>
<comment type="caution">
    <text evidence="1">The sequence shown here is derived from an EMBL/GenBank/DDBJ whole genome shotgun (WGS) entry which is preliminary data.</text>
</comment>
<protein>
    <submittedName>
        <fullName evidence="1">Uncharacterized protein</fullName>
    </submittedName>
</protein>